<dbReference type="PROSITE" id="PS50090">
    <property type="entry name" value="MYB_LIKE"/>
    <property type="match status" value="1"/>
</dbReference>
<comment type="caution">
    <text evidence="3">The sequence shown here is derived from an EMBL/GenBank/DDBJ whole genome shotgun (WGS) entry which is preliminary data.</text>
</comment>
<protein>
    <submittedName>
        <fullName evidence="3">Myb-like DNA-binding domain-containing protein</fullName>
    </submittedName>
    <submittedName>
        <fullName evidence="4">Myb-like_DNA-binding domain-containing protein</fullName>
    </submittedName>
</protein>
<feature type="domain" description="Myb-like" evidence="1">
    <location>
        <begin position="1"/>
        <end position="54"/>
    </location>
</feature>
<dbReference type="InterPro" id="IPR017930">
    <property type="entry name" value="Myb_dom"/>
</dbReference>
<evidence type="ECO:0000313" key="5">
    <source>
        <dbReference type="Proteomes" id="UP001642409"/>
    </source>
</evidence>
<dbReference type="Pfam" id="PF00249">
    <property type="entry name" value="Myb_DNA-binding"/>
    <property type="match status" value="1"/>
</dbReference>
<keyword evidence="3" id="KW-0238">DNA-binding</keyword>
<gene>
    <name evidence="4" type="ORF">HINF_LOCUS14613</name>
    <name evidence="3" type="ORF">HINF_LOCUS59070</name>
</gene>
<dbReference type="AlphaFoldDB" id="A0AA86UTS4"/>
<dbReference type="PROSITE" id="PS51294">
    <property type="entry name" value="HTH_MYB"/>
    <property type="match status" value="1"/>
</dbReference>
<keyword evidence="5" id="KW-1185">Reference proteome</keyword>
<reference evidence="4 5" key="2">
    <citation type="submission" date="2024-07" db="EMBL/GenBank/DDBJ databases">
        <authorList>
            <person name="Akdeniz Z."/>
        </authorList>
    </citation>
    <scope>NUCLEOTIDE SEQUENCE [LARGE SCALE GENOMIC DNA]</scope>
</reference>
<accession>A0AA86UTS4</accession>
<reference evidence="3" key="1">
    <citation type="submission" date="2023-06" db="EMBL/GenBank/DDBJ databases">
        <authorList>
            <person name="Kurt Z."/>
        </authorList>
    </citation>
    <scope>NUCLEOTIDE SEQUENCE</scope>
</reference>
<dbReference type="InterPro" id="IPR009057">
    <property type="entry name" value="Homeodomain-like_sf"/>
</dbReference>
<dbReference type="GO" id="GO:0003677">
    <property type="term" value="F:DNA binding"/>
    <property type="evidence" value="ECO:0007669"/>
    <property type="project" value="UniProtKB-KW"/>
</dbReference>
<dbReference type="EMBL" id="CATOUU010001090">
    <property type="protein sequence ID" value="CAI9971425.1"/>
    <property type="molecule type" value="Genomic_DNA"/>
</dbReference>
<evidence type="ECO:0000259" key="1">
    <source>
        <dbReference type="PROSITE" id="PS50090"/>
    </source>
</evidence>
<feature type="domain" description="HTH myb-type" evidence="2">
    <location>
        <begin position="1"/>
        <end position="58"/>
    </location>
</feature>
<dbReference type="Proteomes" id="UP001642409">
    <property type="component" value="Unassembled WGS sequence"/>
</dbReference>
<name>A0AA86UTS4_9EUKA</name>
<dbReference type="CDD" id="cd00167">
    <property type="entry name" value="SANT"/>
    <property type="match status" value="1"/>
</dbReference>
<dbReference type="EMBL" id="CAXDID020000034">
    <property type="protein sequence ID" value="CAL5996161.1"/>
    <property type="molecule type" value="Genomic_DNA"/>
</dbReference>
<sequence length="253" mass="30603">MKKYSHWTEDDRNKLFEIIQCNKTHTGRIYWDEVAKQFQGRTIQQCKSFYRNYQNQFKDSQKINSVKDEETTKSHPEQIFKQIFTRYQFIKLYFCINVFGLEWQLIRESLFNDKTVQELQQAYEFIKIREQEATVIFTQFLESKPYSLQLAPQQLCQLLVILSEIDYRHKFFAAQAPDQPIVKLQVPLILKQMQVEDSLLYFYPPDMLEKAFYNKVDSNFNLQLLFSRIDEVQLMWTMLSPQQQEYGIMHCFQ</sequence>
<proteinExistence type="predicted"/>
<dbReference type="InterPro" id="IPR001005">
    <property type="entry name" value="SANT/Myb"/>
</dbReference>
<evidence type="ECO:0000313" key="3">
    <source>
        <dbReference type="EMBL" id="CAI9971425.1"/>
    </source>
</evidence>
<evidence type="ECO:0000259" key="2">
    <source>
        <dbReference type="PROSITE" id="PS51294"/>
    </source>
</evidence>
<evidence type="ECO:0000313" key="4">
    <source>
        <dbReference type="EMBL" id="CAL5996161.1"/>
    </source>
</evidence>
<dbReference type="SUPFAM" id="SSF46689">
    <property type="entry name" value="Homeodomain-like"/>
    <property type="match status" value="1"/>
</dbReference>
<organism evidence="3">
    <name type="scientific">Hexamita inflata</name>
    <dbReference type="NCBI Taxonomy" id="28002"/>
    <lineage>
        <taxon>Eukaryota</taxon>
        <taxon>Metamonada</taxon>
        <taxon>Diplomonadida</taxon>
        <taxon>Hexamitidae</taxon>
        <taxon>Hexamitinae</taxon>
        <taxon>Hexamita</taxon>
    </lineage>
</organism>
<dbReference type="Gene3D" id="1.10.10.60">
    <property type="entry name" value="Homeodomain-like"/>
    <property type="match status" value="1"/>
</dbReference>